<evidence type="ECO:0000313" key="2">
    <source>
        <dbReference type="EMBL" id="SER90521.1"/>
    </source>
</evidence>
<evidence type="ECO:0000313" key="3">
    <source>
        <dbReference type="Proteomes" id="UP000199019"/>
    </source>
</evidence>
<accession>A0A1H9T069</accession>
<dbReference type="Gene3D" id="3.40.50.720">
    <property type="entry name" value="NAD(P)-binding Rossmann-like Domain"/>
    <property type="match status" value="1"/>
</dbReference>
<name>A0A1H9T069_9MICO</name>
<dbReference type="STRING" id="587636.SAMN05216199_1391"/>
<sequence>MSAGVPMQGTDRQGEREHDLVVFGATGFVGRLLAAELAEQAPAHLRIALAGRDEARLQDVRASLPGAARQWPVVVADSRDQAALDRLARSTRVVVTTVGPYARHGFGLAGACAEAGTHYADLTGEVLYVRRLVDELQQTAERTGARLVTACGFDSVPSDLGVLVLHQRARADGAGDLCDTTLLVRRLRGGISGGTVDSMRLMVAEAASDGAARKVVLDPYALSPDRAAEPHLGRQRDVGGVMRDAQTGQWTAPFVMASFNTRIVRRSNALTGHAYGRRFRYRELMACGRGRAGQLRAAAVSAGVGALVVGMANPLTRPLLGLVLPSPGEGPSEEVRRRGCFRMELRTTTASGRRYLAVVAAQADPGYAATAVMLAESALCLVEDEPRLPARAGVLTPATAFGDVLVGRLRKRDFTLTVEEEPAERHTPAARHSA</sequence>
<dbReference type="EMBL" id="FOHB01000002">
    <property type="protein sequence ID" value="SER90521.1"/>
    <property type="molecule type" value="Genomic_DNA"/>
</dbReference>
<organism evidence="2 3">
    <name type="scientific">Pedococcus cremeus</name>
    <dbReference type="NCBI Taxonomy" id="587636"/>
    <lineage>
        <taxon>Bacteria</taxon>
        <taxon>Bacillati</taxon>
        <taxon>Actinomycetota</taxon>
        <taxon>Actinomycetes</taxon>
        <taxon>Micrococcales</taxon>
        <taxon>Intrasporangiaceae</taxon>
        <taxon>Pedococcus</taxon>
    </lineage>
</organism>
<evidence type="ECO:0000259" key="1">
    <source>
        <dbReference type="Pfam" id="PF03435"/>
    </source>
</evidence>
<dbReference type="PANTHER" id="PTHR12286">
    <property type="entry name" value="SACCHAROPINE DEHYDROGENASE-LIKE OXIDOREDUCTASE"/>
    <property type="match status" value="1"/>
</dbReference>
<dbReference type="Proteomes" id="UP000199019">
    <property type="component" value="Unassembled WGS sequence"/>
</dbReference>
<dbReference type="GO" id="GO:0009247">
    <property type="term" value="P:glycolipid biosynthetic process"/>
    <property type="evidence" value="ECO:0007669"/>
    <property type="project" value="TreeGrafter"/>
</dbReference>
<reference evidence="3" key="1">
    <citation type="submission" date="2016-10" db="EMBL/GenBank/DDBJ databases">
        <authorList>
            <person name="Varghese N."/>
            <person name="Submissions S."/>
        </authorList>
    </citation>
    <scope>NUCLEOTIDE SEQUENCE [LARGE SCALE GENOMIC DNA]</scope>
    <source>
        <strain evidence="3">CGMCC 1.6963</strain>
    </source>
</reference>
<dbReference type="InterPro" id="IPR036291">
    <property type="entry name" value="NAD(P)-bd_dom_sf"/>
</dbReference>
<keyword evidence="3" id="KW-1185">Reference proteome</keyword>
<feature type="domain" description="Saccharopine dehydrogenase NADP binding" evidence="1">
    <location>
        <begin position="21"/>
        <end position="143"/>
    </location>
</feature>
<gene>
    <name evidence="2" type="ORF">SAMN05216199_1391</name>
</gene>
<dbReference type="SUPFAM" id="SSF51735">
    <property type="entry name" value="NAD(P)-binding Rossmann-fold domains"/>
    <property type="match status" value="1"/>
</dbReference>
<protein>
    <submittedName>
        <fullName evidence="2">Uncharacterized conserved protein</fullName>
    </submittedName>
</protein>
<dbReference type="AlphaFoldDB" id="A0A1H9T069"/>
<dbReference type="InterPro" id="IPR051276">
    <property type="entry name" value="Saccharopine_DH-like_oxidrdct"/>
</dbReference>
<dbReference type="InterPro" id="IPR005097">
    <property type="entry name" value="Sacchrp_dh_NADP-bd"/>
</dbReference>
<proteinExistence type="predicted"/>
<dbReference type="PANTHER" id="PTHR12286:SF5">
    <property type="entry name" value="SACCHAROPINE DEHYDROGENASE-LIKE OXIDOREDUCTASE"/>
    <property type="match status" value="1"/>
</dbReference>
<dbReference type="GO" id="GO:0005886">
    <property type="term" value="C:plasma membrane"/>
    <property type="evidence" value="ECO:0007669"/>
    <property type="project" value="TreeGrafter"/>
</dbReference>
<dbReference type="Pfam" id="PF03435">
    <property type="entry name" value="Sacchrp_dh_NADP"/>
    <property type="match status" value="1"/>
</dbReference>